<evidence type="ECO:0000313" key="2">
    <source>
        <dbReference type="EMBL" id="PDX72165.1"/>
    </source>
</evidence>
<evidence type="ECO:0000313" key="3">
    <source>
        <dbReference type="Proteomes" id="UP000219901"/>
    </source>
</evidence>
<keyword evidence="1" id="KW-1133">Transmembrane helix</keyword>
<evidence type="ECO:0000256" key="1">
    <source>
        <dbReference type="SAM" id="Phobius"/>
    </source>
</evidence>
<dbReference type="EMBL" id="NMTV01000055">
    <property type="protein sequence ID" value="PDX72165.1"/>
    <property type="molecule type" value="Genomic_DNA"/>
</dbReference>
<keyword evidence="1" id="KW-0812">Transmembrane</keyword>
<dbReference type="Proteomes" id="UP000219901">
    <property type="component" value="Unassembled WGS sequence"/>
</dbReference>
<sequence>MRKSMVLKIISIISAALAVVAIAGAITVTGSGFLDLSNIVRSVCIVIAVIFGTLAVTFWIISTKR</sequence>
<accession>A0A2A6ZZ33</accession>
<keyword evidence="1" id="KW-0472">Membrane</keyword>
<comment type="caution">
    <text evidence="2">The sequence shown here is derived from an EMBL/GenBank/DDBJ whole genome shotgun (WGS) entry which is preliminary data.</text>
</comment>
<protein>
    <submittedName>
        <fullName evidence="2">Uncharacterized protein</fullName>
    </submittedName>
</protein>
<gene>
    <name evidence="2" type="ORF">CGS55_09705</name>
</gene>
<reference evidence="2 3" key="1">
    <citation type="journal article" date="2017" name="Front. Microbiol.">
        <title>New Insights into the Diversity of the Genus Faecalibacterium.</title>
        <authorList>
            <person name="Benevides L."/>
            <person name="Burman S."/>
            <person name="Martin R."/>
            <person name="Robert V."/>
            <person name="Thomas M."/>
            <person name="Miquel S."/>
            <person name="Chain F."/>
            <person name="Sokol H."/>
            <person name="Bermudez-Humaran L.G."/>
            <person name="Morrison M."/>
            <person name="Langella P."/>
            <person name="Azevedo V.A."/>
            <person name="Chatel J.M."/>
            <person name="Soares S."/>
        </authorList>
    </citation>
    <scope>NUCLEOTIDE SEQUENCE [LARGE SCALE GENOMIC DNA]</scope>
    <source>
        <strain evidence="2 3">CNCM I 4546</strain>
    </source>
</reference>
<organism evidence="2 3">
    <name type="scientific">Faecalibacterium prausnitzii</name>
    <dbReference type="NCBI Taxonomy" id="853"/>
    <lineage>
        <taxon>Bacteria</taxon>
        <taxon>Bacillati</taxon>
        <taxon>Bacillota</taxon>
        <taxon>Clostridia</taxon>
        <taxon>Eubacteriales</taxon>
        <taxon>Oscillospiraceae</taxon>
        <taxon>Faecalibacterium</taxon>
    </lineage>
</organism>
<feature type="transmembrane region" description="Helical" evidence="1">
    <location>
        <begin position="12"/>
        <end position="33"/>
    </location>
</feature>
<feature type="transmembrane region" description="Helical" evidence="1">
    <location>
        <begin position="39"/>
        <end position="61"/>
    </location>
</feature>
<dbReference type="AlphaFoldDB" id="A0A2A6ZZ33"/>
<proteinExistence type="predicted"/>
<name>A0A2A6ZZ33_9FIRM</name>